<accession>A0A2L0EZW2</accession>
<protein>
    <submittedName>
        <fullName evidence="1">Uncharacterized protein</fullName>
    </submittedName>
</protein>
<sequence length="132" mass="14220">MVELSRLLDELTLAANRVGIAVRMEAFDPHLSDARNPRGGLCTVLGKRLILVDANASLPDRIATVAAALARVDLESVFLPPIVRATIGAHARGARPRPAAPGEPVRLPVRRAKGAKAQTLLPLARTKWRDVR</sequence>
<dbReference type="Proteomes" id="UP000238348">
    <property type="component" value="Chromosome"/>
</dbReference>
<reference evidence="1 2" key="1">
    <citation type="submission" date="2015-09" db="EMBL/GenBank/DDBJ databases">
        <title>Sorangium comparison.</title>
        <authorList>
            <person name="Zaburannyi N."/>
            <person name="Bunk B."/>
            <person name="Overmann J."/>
            <person name="Mueller R."/>
        </authorList>
    </citation>
    <scope>NUCLEOTIDE SEQUENCE [LARGE SCALE GENOMIC DNA]</scope>
    <source>
        <strain evidence="1 2">So ce26</strain>
    </source>
</reference>
<evidence type="ECO:0000313" key="2">
    <source>
        <dbReference type="Proteomes" id="UP000238348"/>
    </source>
</evidence>
<evidence type="ECO:0000313" key="1">
    <source>
        <dbReference type="EMBL" id="AUX44848.1"/>
    </source>
</evidence>
<proteinExistence type="predicted"/>
<dbReference type="RefSeq" id="WP_234022616.1">
    <property type="nucleotide sequence ID" value="NZ_CP012673.1"/>
</dbReference>
<dbReference type="AlphaFoldDB" id="A0A2L0EZW2"/>
<name>A0A2L0EZW2_SORCE</name>
<gene>
    <name evidence="1" type="ORF">SOCE26_063170</name>
</gene>
<organism evidence="1 2">
    <name type="scientific">Sorangium cellulosum</name>
    <name type="common">Polyangium cellulosum</name>
    <dbReference type="NCBI Taxonomy" id="56"/>
    <lineage>
        <taxon>Bacteria</taxon>
        <taxon>Pseudomonadati</taxon>
        <taxon>Myxococcota</taxon>
        <taxon>Polyangia</taxon>
        <taxon>Polyangiales</taxon>
        <taxon>Polyangiaceae</taxon>
        <taxon>Sorangium</taxon>
    </lineage>
</organism>
<dbReference type="EMBL" id="CP012673">
    <property type="protein sequence ID" value="AUX44848.1"/>
    <property type="molecule type" value="Genomic_DNA"/>
</dbReference>